<keyword evidence="3" id="KW-1185">Reference proteome</keyword>
<evidence type="ECO:0000313" key="2">
    <source>
        <dbReference type="EMBL" id="MFM9649817.1"/>
    </source>
</evidence>
<name>A0ABW9IPB1_STRGJ</name>
<evidence type="ECO:0000256" key="1">
    <source>
        <dbReference type="SAM" id="MobiDB-lite"/>
    </source>
</evidence>
<accession>A0ABW9IPB1</accession>
<proteinExistence type="predicted"/>
<protein>
    <submittedName>
        <fullName evidence="2">Uncharacterized protein</fullName>
    </submittedName>
</protein>
<dbReference type="EMBL" id="JBJVNE010000014">
    <property type="protein sequence ID" value="MFM9649817.1"/>
    <property type="molecule type" value="Genomic_DNA"/>
</dbReference>
<reference evidence="2 3" key="1">
    <citation type="submission" date="2024-12" db="EMBL/GenBank/DDBJ databases">
        <title>Forecasting of Potato common scab and diversities of Pathogenic streptomyces spp. in china.</title>
        <authorList>
            <person name="Handique U."/>
            <person name="Wu J."/>
        </authorList>
    </citation>
    <scope>NUCLEOTIDE SEQUENCE [LARGE SCALE GENOMIC DNA]</scope>
    <source>
        <strain evidence="2 3">ZRIMU1585</strain>
    </source>
</reference>
<dbReference type="RefSeq" id="WP_369279786.1">
    <property type="nucleotide sequence ID" value="NZ_JBJVMW010000010.1"/>
</dbReference>
<dbReference type="Proteomes" id="UP001631993">
    <property type="component" value="Unassembled WGS sequence"/>
</dbReference>
<feature type="region of interest" description="Disordered" evidence="1">
    <location>
        <begin position="37"/>
        <end position="60"/>
    </location>
</feature>
<organism evidence="2 3">
    <name type="scientific">Streptomyces galilaeus</name>
    <dbReference type="NCBI Taxonomy" id="33899"/>
    <lineage>
        <taxon>Bacteria</taxon>
        <taxon>Bacillati</taxon>
        <taxon>Actinomycetota</taxon>
        <taxon>Actinomycetes</taxon>
        <taxon>Kitasatosporales</taxon>
        <taxon>Streptomycetaceae</taxon>
        <taxon>Streptomyces</taxon>
    </lineage>
</organism>
<sequence length="135" mass="14942">MRLRQAHAIFEAVTTLEAAGLGFELHPFHHDFPGNRRDLARDHMSGGTEISDTDDPEGSRARAYNVDLLPGPDDDTVEACLTLGIGPDPECLLYSKYSVALDPNEDERFRGLVGAAIAEKIVDTVRKHEQRITRT</sequence>
<evidence type="ECO:0000313" key="3">
    <source>
        <dbReference type="Proteomes" id="UP001631993"/>
    </source>
</evidence>
<comment type="caution">
    <text evidence="2">The sequence shown here is derived from an EMBL/GenBank/DDBJ whole genome shotgun (WGS) entry which is preliminary data.</text>
</comment>
<gene>
    <name evidence="2" type="ORF">ACKI1S_27175</name>
</gene>